<comment type="subcellular location">
    <subcellularLocation>
        <location evidence="7">Cell membrane</location>
    </subcellularLocation>
    <subcellularLocation>
        <location evidence="7">Bacterial flagellum basal body</location>
    </subcellularLocation>
</comment>
<keyword evidence="3 7" id="KW-1133">Transmembrane helix</keyword>
<dbReference type="AlphaFoldDB" id="A0A4P6P738"/>
<keyword evidence="8" id="KW-0966">Cell projection</keyword>
<dbReference type="InterPro" id="IPR022781">
    <property type="entry name" value="Flagellar_biosynth_FliO"/>
</dbReference>
<keyword evidence="5 7" id="KW-0975">Bacterial flagellum</keyword>
<evidence type="ECO:0000256" key="4">
    <source>
        <dbReference type="ARBA" id="ARBA00023136"/>
    </source>
</evidence>
<name>A0A4P6P738_9GAMM</name>
<keyword evidence="1 7" id="KW-1003">Cell membrane</keyword>
<dbReference type="Proteomes" id="UP000290244">
    <property type="component" value="Chromosome"/>
</dbReference>
<dbReference type="GO" id="GO:0005886">
    <property type="term" value="C:plasma membrane"/>
    <property type="evidence" value="ECO:0007669"/>
    <property type="project" value="UniProtKB-SubCell"/>
</dbReference>
<dbReference type="GO" id="GO:0044781">
    <property type="term" value="P:bacterial-type flagellum organization"/>
    <property type="evidence" value="ECO:0007669"/>
    <property type="project" value="UniProtKB-UniRule"/>
</dbReference>
<keyword evidence="8" id="KW-0282">Flagellum</keyword>
<dbReference type="EMBL" id="CP034759">
    <property type="protein sequence ID" value="QBG35197.1"/>
    <property type="molecule type" value="Genomic_DNA"/>
</dbReference>
<evidence type="ECO:0000256" key="2">
    <source>
        <dbReference type="ARBA" id="ARBA00022692"/>
    </source>
</evidence>
<evidence type="ECO:0000256" key="5">
    <source>
        <dbReference type="ARBA" id="ARBA00023143"/>
    </source>
</evidence>
<dbReference type="RefSeq" id="WP_130600137.1">
    <property type="nucleotide sequence ID" value="NZ_CP034759.1"/>
</dbReference>
<dbReference type="KEGG" id="lsd:EMK97_05425"/>
<comment type="similarity">
    <text evidence="6 7">Belongs to the FliO/MopB family.</text>
</comment>
<evidence type="ECO:0000256" key="6">
    <source>
        <dbReference type="ARBA" id="ARBA00037937"/>
    </source>
</evidence>
<dbReference type="GO" id="GO:0009425">
    <property type="term" value="C:bacterial-type flagellum basal body"/>
    <property type="evidence" value="ECO:0007669"/>
    <property type="project" value="UniProtKB-SubCell"/>
</dbReference>
<protein>
    <recommendedName>
        <fullName evidence="7">Flagellar protein</fullName>
    </recommendedName>
</protein>
<keyword evidence="2 7" id="KW-0812">Transmembrane</keyword>
<keyword evidence="4 7" id="KW-0472">Membrane</keyword>
<keyword evidence="9" id="KW-1185">Reference proteome</keyword>
<evidence type="ECO:0000256" key="3">
    <source>
        <dbReference type="ARBA" id="ARBA00022989"/>
    </source>
</evidence>
<dbReference type="NCBIfam" id="TIGR03500">
    <property type="entry name" value="FliO_TIGR"/>
    <property type="match status" value="1"/>
</dbReference>
<gene>
    <name evidence="8" type="primary">fliO</name>
    <name evidence="8" type="ORF">EMK97_05425</name>
</gene>
<evidence type="ECO:0000313" key="8">
    <source>
        <dbReference type="EMBL" id="QBG35197.1"/>
    </source>
</evidence>
<feature type="transmembrane region" description="Helical" evidence="7">
    <location>
        <begin position="65"/>
        <end position="83"/>
    </location>
</feature>
<reference evidence="8 9" key="1">
    <citation type="submission" date="2018-12" db="EMBL/GenBank/DDBJ databases">
        <title>Complete genome of Litorilituus sediminis.</title>
        <authorList>
            <person name="Liu A."/>
            <person name="Rong J."/>
        </authorList>
    </citation>
    <scope>NUCLEOTIDE SEQUENCE [LARGE SCALE GENOMIC DNA]</scope>
    <source>
        <strain evidence="8 9">JCM 17549</strain>
    </source>
</reference>
<keyword evidence="8" id="KW-0969">Cilium</keyword>
<evidence type="ECO:0000256" key="7">
    <source>
        <dbReference type="RuleBase" id="RU362064"/>
    </source>
</evidence>
<proteinExistence type="inferred from homology"/>
<dbReference type="Pfam" id="PF04347">
    <property type="entry name" value="FliO"/>
    <property type="match status" value="1"/>
</dbReference>
<dbReference type="OrthoDB" id="9342590at2"/>
<accession>A0A4P6P738</accession>
<organism evidence="8 9">
    <name type="scientific">Litorilituus sediminis</name>
    <dbReference type="NCBI Taxonomy" id="718192"/>
    <lineage>
        <taxon>Bacteria</taxon>
        <taxon>Pseudomonadati</taxon>
        <taxon>Pseudomonadota</taxon>
        <taxon>Gammaproteobacteria</taxon>
        <taxon>Alteromonadales</taxon>
        <taxon>Colwelliaceae</taxon>
        <taxon>Litorilituus</taxon>
    </lineage>
</organism>
<dbReference type="InterPro" id="IPR052205">
    <property type="entry name" value="FliO/MopB"/>
</dbReference>
<dbReference type="PANTHER" id="PTHR38766:SF1">
    <property type="entry name" value="FLAGELLAR PROTEIN FLIO"/>
    <property type="match status" value="1"/>
</dbReference>
<evidence type="ECO:0000256" key="1">
    <source>
        <dbReference type="ARBA" id="ARBA00022475"/>
    </source>
</evidence>
<sequence>MIYAEKRLPIHSAIKSKGFAKACLVKGLALFVSLLSTLTYAQEQAEQATPQVGKHVMTNMDAGSMILSLLMVLGLIVVSALVLKRFNIVQQGNGQIKVLSSVPLGAKERLVVVQVGEKQMVLGVTSQQITHIETLSEPLAVEKSDMANVPNSMMSLIQKKLQKSHQ</sequence>
<evidence type="ECO:0000313" key="9">
    <source>
        <dbReference type="Proteomes" id="UP000290244"/>
    </source>
</evidence>
<dbReference type="PANTHER" id="PTHR38766">
    <property type="entry name" value="FLAGELLAR PROTEIN FLIO"/>
    <property type="match status" value="1"/>
</dbReference>